<reference evidence="5 6" key="1">
    <citation type="journal article" date="2005" name="Int. J. Syst. Evol. Microbiol.">
        <title>Bacillus cibi sp. nov., isolated from jeotgal, a traditional Korean fermented seafood.</title>
        <authorList>
            <person name="Yoon J.H."/>
            <person name="Lee C.H."/>
            <person name="Oh T.K."/>
        </authorList>
    </citation>
    <scope>NUCLEOTIDE SEQUENCE [LARGE SCALE GENOMIC DNA]</scope>
    <source>
        <strain evidence="5 6">DSM 16189</strain>
    </source>
</reference>
<dbReference type="GO" id="GO:0004176">
    <property type="term" value="F:ATP-dependent peptidase activity"/>
    <property type="evidence" value="ECO:0007669"/>
    <property type="project" value="UniProtKB-UniRule"/>
</dbReference>
<dbReference type="GO" id="GO:0004252">
    <property type="term" value="F:serine-type endopeptidase activity"/>
    <property type="evidence" value="ECO:0007669"/>
    <property type="project" value="UniProtKB-UniRule"/>
</dbReference>
<gene>
    <name evidence="5" type="ORF">GS18_0204180</name>
</gene>
<accession>A0A084H3G8</accession>
<feature type="transmembrane region" description="Helical" evidence="2">
    <location>
        <begin position="7"/>
        <end position="30"/>
    </location>
</feature>
<dbReference type="NCBIfam" id="NF041438">
    <property type="entry name" value="SepM_fam_S16"/>
    <property type="match status" value="1"/>
</dbReference>
<dbReference type="SMART" id="SM00228">
    <property type="entry name" value="PDZ"/>
    <property type="match status" value="1"/>
</dbReference>
<dbReference type="SUPFAM" id="SSF50156">
    <property type="entry name" value="PDZ domain-like"/>
    <property type="match status" value="1"/>
</dbReference>
<dbReference type="InterPro" id="IPR036034">
    <property type="entry name" value="PDZ_sf"/>
</dbReference>
<dbReference type="Pfam" id="PF05362">
    <property type="entry name" value="Lon_C"/>
    <property type="match status" value="1"/>
</dbReference>
<feature type="domain" description="Lon proteolytic" evidence="4">
    <location>
        <begin position="229"/>
        <end position="337"/>
    </location>
</feature>
<dbReference type="InterPro" id="IPR008269">
    <property type="entry name" value="Lon_proteolytic"/>
</dbReference>
<dbReference type="InterPro" id="IPR020568">
    <property type="entry name" value="Ribosomal_Su5_D2-typ_SF"/>
</dbReference>
<dbReference type="GO" id="GO:0030163">
    <property type="term" value="P:protein catabolic process"/>
    <property type="evidence" value="ECO:0007669"/>
    <property type="project" value="InterPro"/>
</dbReference>
<evidence type="ECO:0000256" key="2">
    <source>
        <dbReference type="SAM" id="Phobius"/>
    </source>
</evidence>
<protein>
    <recommendedName>
        <fullName evidence="1">endopeptidase La</fullName>
        <ecNumber evidence="1">3.4.21.53</ecNumber>
    </recommendedName>
</protein>
<comment type="caution">
    <text evidence="5">The sequence shown here is derived from an EMBL/GenBank/DDBJ whole genome shotgun (WGS) entry which is preliminary data.</text>
</comment>
<dbReference type="STRING" id="246786.GS18_0204180"/>
<dbReference type="Proteomes" id="UP000028549">
    <property type="component" value="Unassembled WGS sequence"/>
</dbReference>
<dbReference type="EC" id="3.4.21.53" evidence="1"/>
<sequence length="340" mass="37335">MKKNTKLVRAILIGIILAAVLNFIKLPFYITKPGMATELEPIIEVEGGYEEEGSFSLTTVGFGRANIFSYAIASVFPYHEILPLEDVVQEGESDDEYLDRQLHMMESSQESAVALAYEKAGKKVDYLFRGIYVMQVVKDMPSEGKLKNGDRIFEVDGSEFKTAEEFIAYVGKKKKGDTIEITYERNGKKGKTEIVADTFPNDPKKVGIGISLVTDREIETDPDITLDTSNIGGPSAGLMMSLEIYNQLTKEDFTKGHQIAGTGTIDDNGKVGPIGGISQKIVAADKSGADIFLAPNQEGIETSNYREAVKTAKEIGTEMKIVPIDTFDDAIAYLEKLDVK</sequence>
<name>A0A084H3G8_METID</name>
<comment type="similarity">
    <text evidence="1">Belongs to the peptidase S16 family.</text>
</comment>
<dbReference type="InterPro" id="IPR001478">
    <property type="entry name" value="PDZ"/>
</dbReference>
<dbReference type="PROSITE" id="PS51786">
    <property type="entry name" value="LON_PROTEOLYTIC"/>
    <property type="match status" value="1"/>
</dbReference>
<dbReference type="InterPro" id="IPR027065">
    <property type="entry name" value="Lon_Prtase"/>
</dbReference>
<comment type="catalytic activity">
    <reaction evidence="1">
        <text>Hydrolysis of proteins in presence of ATP.</text>
        <dbReference type="EC" id="3.4.21.53"/>
    </reaction>
</comment>
<dbReference type="PROSITE" id="PS50106">
    <property type="entry name" value="PDZ"/>
    <property type="match status" value="1"/>
</dbReference>
<keyword evidence="2" id="KW-1133">Transmembrane helix</keyword>
<dbReference type="PANTHER" id="PTHR10046">
    <property type="entry name" value="ATP DEPENDENT LON PROTEASE FAMILY MEMBER"/>
    <property type="match status" value="1"/>
</dbReference>
<evidence type="ECO:0000256" key="1">
    <source>
        <dbReference type="PROSITE-ProRule" id="PRU01122"/>
    </source>
</evidence>
<evidence type="ECO:0000313" key="6">
    <source>
        <dbReference type="Proteomes" id="UP000028549"/>
    </source>
</evidence>
<keyword evidence="6" id="KW-1185">Reference proteome</keyword>
<feature type="domain" description="PDZ" evidence="3">
    <location>
        <begin position="101"/>
        <end position="187"/>
    </location>
</feature>
<evidence type="ECO:0000259" key="4">
    <source>
        <dbReference type="PROSITE" id="PS51786"/>
    </source>
</evidence>
<dbReference type="GO" id="GO:0005524">
    <property type="term" value="F:ATP binding"/>
    <property type="evidence" value="ECO:0007669"/>
    <property type="project" value="InterPro"/>
</dbReference>
<evidence type="ECO:0000313" key="5">
    <source>
        <dbReference type="EMBL" id="KEZ54130.1"/>
    </source>
</evidence>
<dbReference type="AlphaFoldDB" id="A0A084H3G8"/>
<keyword evidence="1" id="KW-0378">Hydrolase</keyword>
<dbReference type="InterPro" id="IPR014721">
    <property type="entry name" value="Ribsml_uS5_D2-typ_fold_subgr"/>
</dbReference>
<dbReference type="Gene3D" id="2.30.42.10">
    <property type="match status" value="1"/>
</dbReference>
<keyword evidence="2" id="KW-0472">Membrane</keyword>
<keyword evidence="1" id="KW-0645">Protease</keyword>
<keyword evidence="2" id="KW-0812">Transmembrane</keyword>
<feature type="active site" evidence="1">
    <location>
        <position position="235"/>
    </location>
</feature>
<feature type="active site" evidence="1">
    <location>
        <position position="280"/>
    </location>
</feature>
<dbReference type="Gene3D" id="3.30.230.10">
    <property type="match status" value="1"/>
</dbReference>
<dbReference type="EMBL" id="JNVC02000001">
    <property type="protein sequence ID" value="KEZ54130.1"/>
    <property type="molecule type" value="Genomic_DNA"/>
</dbReference>
<proteinExistence type="inferred from homology"/>
<keyword evidence="1" id="KW-0720">Serine protease</keyword>
<dbReference type="RefSeq" id="WP_029285051.1">
    <property type="nucleotide sequence ID" value="NZ_JNVC02000001.1"/>
</dbReference>
<organism evidence="5 6">
    <name type="scientific">Metabacillus indicus</name>
    <name type="common">Bacillus indicus</name>
    <dbReference type="NCBI Taxonomy" id="246786"/>
    <lineage>
        <taxon>Bacteria</taxon>
        <taxon>Bacillati</taxon>
        <taxon>Bacillota</taxon>
        <taxon>Bacilli</taxon>
        <taxon>Bacillales</taxon>
        <taxon>Bacillaceae</taxon>
        <taxon>Metabacillus</taxon>
    </lineage>
</organism>
<dbReference type="OrthoDB" id="2356897at2"/>
<dbReference type="SUPFAM" id="SSF54211">
    <property type="entry name" value="Ribosomal protein S5 domain 2-like"/>
    <property type="match status" value="1"/>
</dbReference>
<evidence type="ECO:0000259" key="3">
    <source>
        <dbReference type="PROSITE" id="PS50106"/>
    </source>
</evidence>
<dbReference type="Pfam" id="PF13180">
    <property type="entry name" value="PDZ_2"/>
    <property type="match status" value="1"/>
</dbReference>
<dbReference type="GO" id="GO:0006508">
    <property type="term" value="P:proteolysis"/>
    <property type="evidence" value="ECO:0007669"/>
    <property type="project" value="UniProtKB-KW"/>
</dbReference>